<proteinExistence type="predicted"/>
<feature type="region of interest" description="Disordered" evidence="1">
    <location>
        <begin position="78"/>
        <end position="116"/>
    </location>
</feature>
<reference evidence="3" key="1">
    <citation type="journal article" date="2023" name="Mol. Phylogenet. Evol.">
        <title>Genome-scale phylogeny and comparative genomics of the fungal order Sordariales.</title>
        <authorList>
            <person name="Hensen N."/>
            <person name="Bonometti L."/>
            <person name="Westerberg I."/>
            <person name="Brannstrom I.O."/>
            <person name="Guillou S."/>
            <person name="Cros-Aarteil S."/>
            <person name="Calhoun S."/>
            <person name="Haridas S."/>
            <person name="Kuo A."/>
            <person name="Mondo S."/>
            <person name="Pangilinan J."/>
            <person name="Riley R."/>
            <person name="LaButti K."/>
            <person name="Andreopoulos B."/>
            <person name="Lipzen A."/>
            <person name="Chen C."/>
            <person name="Yan M."/>
            <person name="Daum C."/>
            <person name="Ng V."/>
            <person name="Clum A."/>
            <person name="Steindorff A."/>
            <person name="Ohm R.A."/>
            <person name="Martin F."/>
            <person name="Silar P."/>
            <person name="Natvig D.O."/>
            <person name="Lalanne C."/>
            <person name="Gautier V."/>
            <person name="Ament-Velasquez S.L."/>
            <person name="Kruys A."/>
            <person name="Hutchinson M.I."/>
            <person name="Powell A.J."/>
            <person name="Barry K."/>
            <person name="Miller A.N."/>
            <person name="Grigoriev I.V."/>
            <person name="Debuchy R."/>
            <person name="Gladieux P."/>
            <person name="Hiltunen Thoren M."/>
            <person name="Johannesson H."/>
        </authorList>
    </citation>
    <scope>NUCLEOTIDE SEQUENCE</scope>
    <source>
        <strain evidence="3">PSN243</strain>
    </source>
</reference>
<evidence type="ECO:0000256" key="2">
    <source>
        <dbReference type="SAM" id="SignalP"/>
    </source>
</evidence>
<feature type="chain" id="PRO_5043776508" evidence="2">
    <location>
        <begin position="20"/>
        <end position="116"/>
    </location>
</feature>
<protein>
    <submittedName>
        <fullName evidence="3">Uncharacterized protein</fullName>
    </submittedName>
</protein>
<organism evidence="3 4">
    <name type="scientific">Podospora aff. communis PSN243</name>
    <dbReference type="NCBI Taxonomy" id="3040156"/>
    <lineage>
        <taxon>Eukaryota</taxon>
        <taxon>Fungi</taxon>
        <taxon>Dikarya</taxon>
        <taxon>Ascomycota</taxon>
        <taxon>Pezizomycotina</taxon>
        <taxon>Sordariomycetes</taxon>
        <taxon>Sordariomycetidae</taxon>
        <taxon>Sordariales</taxon>
        <taxon>Podosporaceae</taxon>
        <taxon>Podospora</taxon>
    </lineage>
</organism>
<feature type="signal peptide" evidence="2">
    <location>
        <begin position="1"/>
        <end position="19"/>
    </location>
</feature>
<reference evidence="3" key="2">
    <citation type="submission" date="2023-05" db="EMBL/GenBank/DDBJ databases">
        <authorList>
            <consortium name="Lawrence Berkeley National Laboratory"/>
            <person name="Steindorff A."/>
            <person name="Hensen N."/>
            <person name="Bonometti L."/>
            <person name="Westerberg I."/>
            <person name="Brannstrom I.O."/>
            <person name="Guillou S."/>
            <person name="Cros-Aarteil S."/>
            <person name="Calhoun S."/>
            <person name="Haridas S."/>
            <person name="Kuo A."/>
            <person name="Mondo S."/>
            <person name="Pangilinan J."/>
            <person name="Riley R."/>
            <person name="Labutti K."/>
            <person name="Andreopoulos B."/>
            <person name="Lipzen A."/>
            <person name="Chen C."/>
            <person name="Yanf M."/>
            <person name="Daum C."/>
            <person name="Ng V."/>
            <person name="Clum A."/>
            <person name="Ohm R."/>
            <person name="Martin F."/>
            <person name="Silar P."/>
            <person name="Natvig D."/>
            <person name="Lalanne C."/>
            <person name="Gautier V."/>
            <person name="Ament-Velasquez S.L."/>
            <person name="Kruys A."/>
            <person name="Hutchinson M.I."/>
            <person name="Powell A.J."/>
            <person name="Barry K."/>
            <person name="Miller A.N."/>
            <person name="Grigoriev I.V."/>
            <person name="Debuchy R."/>
            <person name="Gladieux P."/>
            <person name="Thoren M.H."/>
            <person name="Johannesson H."/>
        </authorList>
    </citation>
    <scope>NUCLEOTIDE SEQUENCE</scope>
    <source>
        <strain evidence="3">PSN243</strain>
    </source>
</reference>
<keyword evidence="4" id="KW-1185">Reference proteome</keyword>
<evidence type="ECO:0000256" key="1">
    <source>
        <dbReference type="SAM" id="MobiDB-lite"/>
    </source>
</evidence>
<gene>
    <name evidence="3" type="ORF">QBC34DRAFT_428570</name>
</gene>
<comment type="caution">
    <text evidence="3">The sequence shown here is derived from an EMBL/GenBank/DDBJ whole genome shotgun (WGS) entry which is preliminary data.</text>
</comment>
<evidence type="ECO:0000313" key="4">
    <source>
        <dbReference type="Proteomes" id="UP001321760"/>
    </source>
</evidence>
<accession>A0AAV9GCZ7</accession>
<feature type="region of interest" description="Disordered" evidence="1">
    <location>
        <begin position="39"/>
        <end position="66"/>
    </location>
</feature>
<dbReference type="EMBL" id="MU865960">
    <property type="protein sequence ID" value="KAK4446042.1"/>
    <property type="molecule type" value="Genomic_DNA"/>
</dbReference>
<sequence length="116" mass="13016">MKLKINLLLTSCSLALTFAAPLAETNSLRASQLIPMSHPAPIESRDQTNSARATAPLEDSHRLKARFEDDKRKRDLVYTMSDLDGSEEGHRWTKERREPDGPDVIWGKSVKTGGRK</sequence>
<name>A0AAV9GCZ7_9PEZI</name>
<dbReference type="AlphaFoldDB" id="A0AAV9GCZ7"/>
<evidence type="ECO:0000313" key="3">
    <source>
        <dbReference type="EMBL" id="KAK4446042.1"/>
    </source>
</evidence>
<dbReference type="Proteomes" id="UP001321760">
    <property type="component" value="Unassembled WGS sequence"/>
</dbReference>
<feature type="compositionally biased region" description="Basic and acidic residues" evidence="1">
    <location>
        <begin position="87"/>
        <end position="100"/>
    </location>
</feature>
<keyword evidence="2" id="KW-0732">Signal</keyword>